<dbReference type="InterPro" id="IPR014942">
    <property type="entry name" value="AbiEii"/>
</dbReference>
<dbReference type="AlphaFoldDB" id="A0A2M6YV46"/>
<accession>A0A2M6YV46</accession>
<dbReference type="Proteomes" id="UP000230184">
    <property type="component" value="Unassembled WGS sequence"/>
</dbReference>
<gene>
    <name evidence="1" type="ORF">COT02_01185</name>
</gene>
<proteinExistence type="predicted"/>
<name>A0A2M6YV46_9BACT</name>
<organism evidence="1 2">
    <name type="scientific">Candidatus Roizmanbacteria bacterium CG07_land_8_20_14_0_80_34_15</name>
    <dbReference type="NCBI Taxonomy" id="1974849"/>
    <lineage>
        <taxon>Bacteria</taxon>
        <taxon>Candidatus Roizmaniibacteriota</taxon>
    </lineage>
</organism>
<reference evidence="2" key="1">
    <citation type="submission" date="2017-09" db="EMBL/GenBank/DDBJ databases">
        <title>Depth-based differentiation of microbial function through sediment-hosted aquifers and enrichment of novel symbionts in the deep terrestrial subsurface.</title>
        <authorList>
            <person name="Probst A.J."/>
            <person name="Ladd B."/>
            <person name="Jarett J.K."/>
            <person name="Geller-Mcgrath D.E."/>
            <person name="Sieber C.M.K."/>
            <person name="Emerson J.B."/>
            <person name="Anantharaman K."/>
            <person name="Thomas B.C."/>
            <person name="Malmstrom R."/>
            <person name="Stieglmeier M."/>
            <person name="Klingl A."/>
            <person name="Woyke T."/>
            <person name="Ryan C.M."/>
            <person name="Banfield J.F."/>
        </authorList>
    </citation>
    <scope>NUCLEOTIDE SEQUENCE [LARGE SCALE GENOMIC DNA]</scope>
</reference>
<sequence length="244" mass="28755">MILPKREDVYHKVQLFRLLTEILDSPIAKDVYFKGGSATTMLGFLDRFSVDLDFDLKLKADKKVIDKNLRKIFQELDLKISQKSNRSFFYLLKYPAKLCSRNTIKLSFIDTALKSNTYSSFYLAEIDRFAFCQTSDTMFANKLVAVTDRYKKHKMIAGRDIYDIHHFFLSGFKYNEAVIKERTGKQPIKYFQDLIKFIDTKVTDKIVSEDLSFLLTHEKFLSIRKVLKRETLMFLKDEVKRTLE</sequence>
<dbReference type="Gene3D" id="3.10.450.620">
    <property type="entry name" value="JHP933, nucleotidyltransferase-like core domain"/>
    <property type="match status" value="1"/>
</dbReference>
<comment type="caution">
    <text evidence="1">The sequence shown here is derived from an EMBL/GenBank/DDBJ whole genome shotgun (WGS) entry which is preliminary data.</text>
</comment>
<dbReference type="Pfam" id="PF08843">
    <property type="entry name" value="AbiEii"/>
    <property type="match status" value="1"/>
</dbReference>
<evidence type="ECO:0000313" key="2">
    <source>
        <dbReference type="Proteomes" id="UP000230184"/>
    </source>
</evidence>
<evidence type="ECO:0000313" key="1">
    <source>
        <dbReference type="EMBL" id="PIU37380.1"/>
    </source>
</evidence>
<evidence type="ECO:0008006" key="3">
    <source>
        <dbReference type="Google" id="ProtNLM"/>
    </source>
</evidence>
<protein>
    <recommendedName>
        <fullName evidence="3">Nucleotidyl transferase AbiEii/AbiGii toxin family protein</fullName>
    </recommendedName>
</protein>
<dbReference type="EMBL" id="PEWY01000032">
    <property type="protein sequence ID" value="PIU37380.1"/>
    <property type="molecule type" value="Genomic_DNA"/>
</dbReference>